<gene>
    <name evidence="4" type="ORF">L484_014957</name>
</gene>
<proteinExistence type="predicted"/>
<dbReference type="Pfam" id="PF12796">
    <property type="entry name" value="Ank_2"/>
    <property type="match status" value="1"/>
</dbReference>
<dbReference type="InterPro" id="IPR036770">
    <property type="entry name" value="Ankyrin_rpt-contain_sf"/>
</dbReference>
<keyword evidence="2" id="KW-0862">Zinc</keyword>
<organism evidence="4 5">
    <name type="scientific">Morus notabilis</name>
    <dbReference type="NCBI Taxonomy" id="981085"/>
    <lineage>
        <taxon>Eukaryota</taxon>
        <taxon>Viridiplantae</taxon>
        <taxon>Streptophyta</taxon>
        <taxon>Embryophyta</taxon>
        <taxon>Tracheophyta</taxon>
        <taxon>Spermatophyta</taxon>
        <taxon>Magnoliopsida</taxon>
        <taxon>eudicotyledons</taxon>
        <taxon>Gunneridae</taxon>
        <taxon>Pentapetalae</taxon>
        <taxon>rosids</taxon>
        <taxon>fabids</taxon>
        <taxon>Rosales</taxon>
        <taxon>Moraceae</taxon>
        <taxon>Moreae</taxon>
        <taxon>Morus</taxon>
    </lineage>
</organism>
<sequence>MVARSSAEAELRALAQGICELLWLKRTMNELSLQSENPMLYCDNKSAISIAHYPIHHDRTKHVEVDRHFIREKVEEGLYVEKLLVIRDESVTERPACSTSIWEAVKSNNLQEVYRLIVLSDMNIINTTFDNVFDVDLHHHVEAQESISGRSAIERKHFDPESCDRIKNSNEPGNCLQGCSLLHLACHSGNLQMIELLLQFGTDINLRDFHGRTPLHHCISSAKNPLAKFLLRRGARPSIKDGGGLSSLERAMEMGAITDEELFILLTECE</sequence>
<evidence type="ECO:0000256" key="3">
    <source>
        <dbReference type="PROSITE-ProRule" id="PRU00023"/>
    </source>
</evidence>
<keyword evidence="1" id="KW-0479">Metal-binding</keyword>
<feature type="repeat" description="ANK" evidence="3">
    <location>
        <begin position="210"/>
        <end position="242"/>
    </location>
</feature>
<evidence type="ECO:0000256" key="2">
    <source>
        <dbReference type="ARBA" id="ARBA00022833"/>
    </source>
</evidence>
<accession>W9SAE5</accession>
<dbReference type="AlphaFoldDB" id="W9SAE5"/>
<evidence type="ECO:0000256" key="1">
    <source>
        <dbReference type="ARBA" id="ARBA00022723"/>
    </source>
</evidence>
<evidence type="ECO:0000313" key="5">
    <source>
        <dbReference type="Proteomes" id="UP000030645"/>
    </source>
</evidence>
<dbReference type="STRING" id="981085.W9SAE5"/>
<dbReference type="Gene3D" id="1.25.40.20">
    <property type="entry name" value="Ankyrin repeat-containing domain"/>
    <property type="match status" value="1"/>
</dbReference>
<dbReference type="EMBL" id="KE346319">
    <property type="protein sequence ID" value="EXC33078.1"/>
    <property type="molecule type" value="Genomic_DNA"/>
</dbReference>
<dbReference type="SUPFAM" id="SSF48403">
    <property type="entry name" value="Ankyrin repeat"/>
    <property type="match status" value="1"/>
</dbReference>
<dbReference type="PANTHER" id="PTHR23180">
    <property type="entry name" value="CENTAURIN/ARF"/>
    <property type="match status" value="1"/>
</dbReference>
<dbReference type="PANTHER" id="PTHR23180:SF244">
    <property type="entry name" value="ADP-RIBOSYLATION FACTOR GTPASE-ACTIVATING PROTEIN AGD2"/>
    <property type="match status" value="1"/>
</dbReference>
<dbReference type="Proteomes" id="UP000030645">
    <property type="component" value="Unassembled WGS sequence"/>
</dbReference>
<reference evidence="5" key="1">
    <citation type="submission" date="2013-01" db="EMBL/GenBank/DDBJ databases">
        <title>Draft Genome Sequence of a Mulberry Tree, Morus notabilis C.K. Schneid.</title>
        <authorList>
            <person name="He N."/>
            <person name="Zhao S."/>
        </authorList>
    </citation>
    <scope>NUCLEOTIDE SEQUENCE</scope>
</reference>
<dbReference type="SMART" id="SM00248">
    <property type="entry name" value="ANK"/>
    <property type="match status" value="2"/>
</dbReference>
<dbReference type="InterPro" id="IPR002110">
    <property type="entry name" value="Ankyrin_rpt"/>
</dbReference>
<protein>
    <submittedName>
        <fullName evidence="4">ADP-ribosylation factor GTPase-activating protein AGD2</fullName>
    </submittedName>
</protein>
<evidence type="ECO:0000313" key="4">
    <source>
        <dbReference type="EMBL" id="EXC33078.1"/>
    </source>
</evidence>
<dbReference type="eggNOG" id="KOG0521">
    <property type="taxonomic scope" value="Eukaryota"/>
</dbReference>
<keyword evidence="3" id="KW-0040">ANK repeat</keyword>
<feature type="repeat" description="ANK" evidence="3">
    <location>
        <begin position="177"/>
        <end position="209"/>
    </location>
</feature>
<dbReference type="GO" id="GO:0005096">
    <property type="term" value="F:GTPase activator activity"/>
    <property type="evidence" value="ECO:0007669"/>
    <property type="project" value="InterPro"/>
</dbReference>
<dbReference type="InterPro" id="IPR045258">
    <property type="entry name" value="ACAP1/2/3-like"/>
</dbReference>
<dbReference type="CDD" id="cd09272">
    <property type="entry name" value="RNase_HI_RT_Ty1"/>
    <property type="match status" value="1"/>
</dbReference>
<keyword evidence="5" id="KW-1185">Reference proteome</keyword>
<name>W9SAE5_9ROSA</name>
<dbReference type="PROSITE" id="PS50088">
    <property type="entry name" value="ANK_REPEAT"/>
    <property type="match status" value="2"/>
</dbReference>
<dbReference type="PROSITE" id="PS50297">
    <property type="entry name" value="ANK_REP_REGION"/>
    <property type="match status" value="2"/>
</dbReference>
<dbReference type="GO" id="GO:0046872">
    <property type="term" value="F:metal ion binding"/>
    <property type="evidence" value="ECO:0007669"/>
    <property type="project" value="UniProtKB-KW"/>
</dbReference>